<sequence>MTSYYSPVTVIFISFFVAVVFGFIVCVCCTLVCRNKDKLRRIERRELITGYSASTIPDLQNDTAPSVNIHWNYAHENPSFGSIINDTSSTQLETYEQDCAMNDPPPSYDAVMSSVMSQNPNVSWSTDSRYGPFPY</sequence>
<keyword evidence="1" id="KW-0812">Transmembrane</keyword>
<dbReference type="AlphaFoldDB" id="A0A8W8MD82"/>
<dbReference type="Proteomes" id="UP000005408">
    <property type="component" value="Unassembled WGS sequence"/>
</dbReference>
<organism evidence="2 3">
    <name type="scientific">Magallana gigas</name>
    <name type="common">Pacific oyster</name>
    <name type="synonym">Crassostrea gigas</name>
    <dbReference type="NCBI Taxonomy" id="29159"/>
    <lineage>
        <taxon>Eukaryota</taxon>
        <taxon>Metazoa</taxon>
        <taxon>Spiralia</taxon>
        <taxon>Lophotrochozoa</taxon>
        <taxon>Mollusca</taxon>
        <taxon>Bivalvia</taxon>
        <taxon>Autobranchia</taxon>
        <taxon>Pteriomorphia</taxon>
        <taxon>Ostreida</taxon>
        <taxon>Ostreoidea</taxon>
        <taxon>Ostreidae</taxon>
        <taxon>Magallana</taxon>
    </lineage>
</organism>
<accession>A0A8W8MD82</accession>
<name>A0A8W8MD82_MAGGI</name>
<keyword evidence="1" id="KW-0472">Membrane</keyword>
<keyword evidence="3" id="KW-1185">Reference proteome</keyword>
<keyword evidence="1" id="KW-1133">Transmembrane helix</keyword>
<proteinExistence type="predicted"/>
<evidence type="ECO:0000313" key="2">
    <source>
        <dbReference type="EnsemblMetazoa" id="G32422.1:cds"/>
    </source>
</evidence>
<protein>
    <submittedName>
        <fullName evidence="2">Uncharacterized protein</fullName>
    </submittedName>
</protein>
<evidence type="ECO:0000256" key="1">
    <source>
        <dbReference type="SAM" id="Phobius"/>
    </source>
</evidence>
<feature type="transmembrane region" description="Helical" evidence="1">
    <location>
        <begin position="12"/>
        <end position="33"/>
    </location>
</feature>
<evidence type="ECO:0000313" key="3">
    <source>
        <dbReference type="Proteomes" id="UP000005408"/>
    </source>
</evidence>
<dbReference type="EnsemblMetazoa" id="G32422.1">
    <property type="protein sequence ID" value="G32422.1:cds"/>
    <property type="gene ID" value="G32422"/>
</dbReference>
<reference evidence="2" key="1">
    <citation type="submission" date="2022-08" db="UniProtKB">
        <authorList>
            <consortium name="EnsemblMetazoa"/>
        </authorList>
    </citation>
    <scope>IDENTIFICATION</scope>
    <source>
        <strain evidence="2">05x7-T-G4-1.051#20</strain>
    </source>
</reference>